<dbReference type="Pfam" id="PF04264">
    <property type="entry name" value="YceI"/>
    <property type="match status" value="1"/>
</dbReference>
<gene>
    <name evidence="3" type="ORF">Mco01_59500</name>
</gene>
<comment type="caution">
    <text evidence="3">The sequence shown here is derived from an EMBL/GenBank/DDBJ whole genome shotgun (WGS) entry which is preliminary data.</text>
</comment>
<proteinExistence type="inferred from homology"/>
<protein>
    <recommendedName>
        <fullName evidence="2">Lipid/polyisoprenoid-binding YceI-like domain-containing protein</fullName>
    </recommendedName>
</protein>
<dbReference type="Gene3D" id="2.40.128.110">
    <property type="entry name" value="Lipid/polyisoprenoid-binding, YceI-like"/>
    <property type="match status" value="1"/>
</dbReference>
<dbReference type="EMBL" id="BOOC01000034">
    <property type="protein sequence ID" value="GIH42950.1"/>
    <property type="molecule type" value="Genomic_DNA"/>
</dbReference>
<dbReference type="SUPFAM" id="SSF101874">
    <property type="entry name" value="YceI-like"/>
    <property type="match status" value="1"/>
</dbReference>
<reference evidence="3 4" key="1">
    <citation type="submission" date="2021-01" db="EMBL/GenBank/DDBJ databases">
        <title>Whole genome shotgun sequence of Microbispora corallina NBRC 16416.</title>
        <authorList>
            <person name="Komaki H."/>
            <person name="Tamura T."/>
        </authorList>
    </citation>
    <scope>NUCLEOTIDE SEQUENCE [LARGE SCALE GENOMIC DNA]</scope>
    <source>
        <strain evidence="3 4">NBRC 16416</strain>
    </source>
</reference>
<sequence length="189" mass="20472">MTTSAVHIPGYVAGTWDIDPAHSLVGFSVRHFGISKVHGRFNAFRAEIVTGESPLDSSVSATIELGSIDTGNAQRDEHVRSADFFDVAENPYLTYRSTRVRDDGDHFTLEGELTLKGVTRQVSLELEVLGFTPDPASPDRGVRAGYSATTEINRHDFGVSFNSPLPGGGMLLGDLVRIQLEIQAVLRTG</sequence>
<dbReference type="PANTHER" id="PTHR34406">
    <property type="entry name" value="PROTEIN YCEI"/>
    <property type="match status" value="1"/>
</dbReference>
<comment type="similarity">
    <text evidence="1">Belongs to the UPF0312 family.</text>
</comment>
<feature type="domain" description="Lipid/polyisoprenoid-binding YceI-like" evidence="2">
    <location>
        <begin position="15"/>
        <end position="185"/>
    </location>
</feature>
<dbReference type="InterPro" id="IPR007372">
    <property type="entry name" value="Lipid/polyisoprenoid-bd_YceI"/>
</dbReference>
<dbReference type="PANTHER" id="PTHR34406:SF1">
    <property type="entry name" value="PROTEIN YCEI"/>
    <property type="match status" value="1"/>
</dbReference>
<organism evidence="3 4">
    <name type="scientific">Microbispora corallina</name>
    <dbReference type="NCBI Taxonomy" id="83302"/>
    <lineage>
        <taxon>Bacteria</taxon>
        <taxon>Bacillati</taxon>
        <taxon>Actinomycetota</taxon>
        <taxon>Actinomycetes</taxon>
        <taxon>Streptosporangiales</taxon>
        <taxon>Streptosporangiaceae</taxon>
        <taxon>Microbispora</taxon>
    </lineage>
</organism>
<evidence type="ECO:0000256" key="1">
    <source>
        <dbReference type="ARBA" id="ARBA00008812"/>
    </source>
</evidence>
<name>A0ABQ4G7E6_9ACTN</name>
<evidence type="ECO:0000313" key="4">
    <source>
        <dbReference type="Proteomes" id="UP000603904"/>
    </source>
</evidence>
<evidence type="ECO:0000259" key="2">
    <source>
        <dbReference type="SMART" id="SM00867"/>
    </source>
</evidence>
<keyword evidence="4" id="KW-1185">Reference proteome</keyword>
<dbReference type="SMART" id="SM00867">
    <property type="entry name" value="YceI"/>
    <property type="match status" value="1"/>
</dbReference>
<dbReference type="RefSeq" id="WP_204060111.1">
    <property type="nucleotide sequence ID" value="NZ_BAAAGP010000006.1"/>
</dbReference>
<dbReference type="InterPro" id="IPR036761">
    <property type="entry name" value="TTHA0802/YceI-like_sf"/>
</dbReference>
<evidence type="ECO:0000313" key="3">
    <source>
        <dbReference type="EMBL" id="GIH42950.1"/>
    </source>
</evidence>
<dbReference type="Proteomes" id="UP000603904">
    <property type="component" value="Unassembled WGS sequence"/>
</dbReference>
<accession>A0ABQ4G7E6</accession>